<keyword evidence="4" id="KW-1185">Reference proteome</keyword>
<gene>
    <name evidence="3" type="ORF">AC579_2057</name>
</gene>
<feature type="coiled-coil region" evidence="1">
    <location>
        <begin position="255"/>
        <end position="353"/>
    </location>
</feature>
<evidence type="ECO:0000313" key="4">
    <source>
        <dbReference type="Proteomes" id="UP000073492"/>
    </source>
</evidence>
<proteinExistence type="predicted"/>
<feature type="compositionally biased region" description="Basic and acidic residues" evidence="2">
    <location>
        <begin position="31"/>
        <end position="44"/>
    </location>
</feature>
<feature type="region of interest" description="Disordered" evidence="2">
    <location>
        <begin position="487"/>
        <end position="533"/>
    </location>
</feature>
<dbReference type="Proteomes" id="UP000073492">
    <property type="component" value="Unassembled WGS sequence"/>
</dbReference>
<feature type="compositionally biased region" description="Low complexity" evidence="2">
    <location>
        <begin position="400"/>
        <end position="413"/>
    </location>
</feature>
<sequence>MPWHTPEQLSPEEAISVATHAMAASPLHAAFPEHRTRNHDESPASRRQRSGSGCGAMGSARPGTRRLQLRNAGFRAAAVPTRKVTPKAVPSISTCSTTSSCSMLGAQQSSDAENVSPSGCRAADSRSKRASSGVLQEIGNSAGTGAGTGTGTGTGTVRQQKKRVRPRVTSGSFDSPDSSKQHDPAVGETWDVSPIGELSSAVPKPIRTVRTKPFRTPMSFRRSLSAEKRKYVDHLEWELQSAQAQLQAATSPTATREHTATLRHLKAENSRLSEEVARWENAFDERLQERLHASQDAQDALQAKVRVLEDEVEERAYRVHELEGQLQSAREARDSVEAANVNLEKRLEIMSELLAASPTKIDLHAQVPGRPRQARPQSMIQPRFPTAGFLMSPERPPQTQPSSPSPSLTTFTPGIPVSPMNLSYSPDVASSDEHSSIADTSASSAHPNAAIQQKRPMRRMRRFGAGSIGPKPLILPSTSHCEQIPASAPALDNDENPFDSRDWTSSFSPRSRSPSPYSRRRSSSEMNALRLGSSPFPDFQSVLDAQVPDGAAFQTTTQEDTSPREVQASIEEDLFDDDALLDGTLDMYEASGGSNATIRNFDSFGSALGTTIGRNLMEELTAVRTASSTFEQRGSSPMGHSSEDAKTVLYSSPFVSGAEEVPQHHSASSVNDGTHAASSRFVSGSSTAVATASNTGPPSKLLGRASSKSLGVHSVGSLSTLDSLRHFFGDILDSPVALAKHLIETAQRRMWIPRPLLNIQWWLVGVLLGPMAKKRLLAEHSCCREEESEQSLLDDSSSAEMSDMAFGSPYQTPPASSPVNASLRHRSLISGKGKKRISSISKSVTGRDKCCPHHANRYKHSPWLWLKFSMTLAIAVGVAFKDGPSTLLKDAFCKCKRAASGNWRRTRRDVMQTP</sequence>
<feature type="region of interest" description="Disordered" evidence="2">
    <location>
        <begin position="24"/>
        <end position="66"/>
    </location>
</feature>
<feature type="compositionally biased region" description="Low complexity" evidence="2">
    <location>
        <begin position="505"/>
        <end position="517"/>
    </location>
</feature>
<dbReference type="AlphaFoldDB" id="A0A139I2H3"/>
<organism evidence="3 4">
    <name type="scientific">Pseudocercospora musae</name>
    <dbReference type="NCBI Taxonomy" id="113226"/>
    <lineage>
        <taxon>Eukaryota</taxon>
        <taxon>Fungi</taxon>
        <taxon>Dikarya</taxon>
        <taxon>Ascomycota</taxon>
        <taxon>Pezizomycotina</taxon>
        <taxon>Dothideomycetes</taxon>
        <taxon>Dothideomycetidae</taxon>
        <taxon>Mycosphaerellales</taxon>
        <taxon>Mycosphaerellaceae</taxon>
        <taxon>Pseudocercospora</taxon>
    </lineage>
</organism>
<protein>
    <submittedName>
        <fullName evidence="3">Uncharacterized protein</fullName>
    </submittedName>
</protein>
<feature type="compositionally biased region" description="Polar residues" evidence="2">
    <location>
        <begin position="437"/>
        <end position="446"/>
    </location>
</feature>
<feature type="region of interest" description="Disordered" evidence="2">
    <location>
        <begin position="79"/>
        <end position="191"/>
    </location>
</feature>
<feature type="compositionally biased region" description="Polar residues" evidence="2">
    <location>
        <begin position="105"/>
        <end position="117"/>
    </location>
</feature>
<comment type="caution">
    <text evidence="3">The sequence shown here is derived from an EMBL/GenBank/DDBJ whole genome shotgun (WGS) entry which is preliminary data.</text>
</comment>
<feature type="region of interest" description="Disordered" evidence="2">
    <location>
        <begin position="387"/>
        <end position="458"/>
    </location>
</feature>
<name>A0A139I2H3_9PEZI</name>
<feature type="compositionally biased region" description="Low complexity" evidence="2">
    <location>
        <begin position="91"/>
        <end position="102"/>
    </location>
</feature>
<evidence type="ECO:0000313" key="3">
    <source>
        <dbReference type="EMBL" id="KXT08906.1"/>
    </source>
</evidence>
<dbReference type="OrthoDB" id="5343018at2759"/>
<accession>A0A139I2H3</accession>
<keyword evidence="1" id="KW-0175">Coiled coil</keyword>
<dbReference type="EMBL" id="LFZO01000391">
    <property type="protein sequence ID" value="KXT08906.1"/>
    <property type="molecule type" value="Genomic_DNA"/>
</dbReference>
<feature type="compositionally biased region" description="Gly residues" evidence="2">
    <location>
        <begin position="142"/>
        <end position="154"/>
    </location>
</feature>
<evidence type="ECO:0000256" key="2">
    <source>
        <dbReference type="SAM" id="MobiDB-lite"/>
    </source>
</evidence>
<reference evidence="3 4" key="1">
    <citation type="submission" date="2015-07" db="EMBL/GenBank/DDBJ databases">
        <title>Comparative genomics of the Sigatoka disease complex on banana suggests a link between parallel evolutionary changes in Pseudocercospora fijiensis and Pseudocercospora eumusae and increased virulence on the banana host.</title>
        <authorList>
            <person name="Chang T.-C."/>
            <person name="Salvucci A."/>
            <person name="Crous P.W."/>
            <person name="Stergiopoulos I."/>
        </authorList>
    </citation>
    <scope>NUCLEOTIDE SEQUENCE [LARGE SCALE GENOMIC DNA]</scope>
    <source>
        <strain evidence="3 4">CBS 116634</strain>
    </source>
</reference>
<evidence type="ECO:0000256" key="1">
    <source>
        <dbReference type="SAM" id="Coils"/>
    </source>
</evidence>